<keyword evidence="6" id="KW-0812">Transmembrane</keyword>
<reference evidence="7 8" key="1">
    <citation type="submission" date="2019-02" db="EMBL/GenBank/DDBJ databases">
        <title>Genome sequencing of the rare red list fungi Dentipellis fragilis.</title>
        <authorList>
            <person name="Buettner E."/>
            <person name="Kellner H."/>
        </authorList>
    </citation>
    <scope>NUCLEOTIDE SEQUENCE [LARGE SCALE GENOMIC DNA]</scope>
    <source>
        <strain evidence="7 8">DSM 105465</strain>
    </source>
</reference>
<evidence type="ECO:0000256" key="3">
    <source>
        <dbReference type="ARBA" id="ARBA00022723"/>
    </source>
</evidence>
<dbReference type="PANTHER" id="PTHR46206">
    <property type="entry name" value="CYTOCHROME P450"/>
    <property type="match status" value="1"/>
</dbReference>
<dbReference type="GO" id="GO:0005506">
    <property type="term" value="F:iron ion binding"/>
    <property type="evidence" value="ECO:0007669"/>
    <property type="project" value="InterPro"/>
</dbReference>
<keyword evidence="6" id="KW-0472">Membrane</keyword>
<protein>
    <recommendedName>
        <fullName evidence="9">Cytochrome P450</fullName>
    </recommendedName>
</protein>
<keyword evidence="6" id="KW-1133">Transmembrane helix</keyword>
<accession>A0A4Y9XQL8</accession>
<feature type="transmembrane region" description="Helical" evidence="6">
    <location>
        <begin position="6"/>
        <end position="23"/>
    </location>
</feature>
<evidence type="ECO:0000256" key="4">
    <source>
        <dbReference type="ARBA" id="ARBA00023002"/>
    </source>
</evidence>
<evidence type="ECO:0000256" key="6">
    <source>
        <dbReference type="SAM" id="Phobius"/>
    </source>
</evidence>
<dbReference type="SUPFAM" id="SSF48264">
    <property type="entry name" value="Cytochrome P450"/>
    <property type="match status" value="1"/>
</dbReference>
<name>A0A4Y9XQL8_9AGAM</name>
<dbReference type="GO" id="GO:0016705">
    <property type="term" value="F:oxidoreductase activity, acting on paired donors, with incorporation or reduction of molecular oxygen"/>
    <property type="evidence" value="ECO:0007669"/>
    <property type="project" value="InterPro"/>
</dbReference>
<keyword evidence="4" id="KW-0560">Oxidoreductase</keyword>
<comment type="cofactor">
    <cofactor evidence="1">
        <name>heme</name>
        <dbReference type="ChEBI" id="CHEBI:30413"/>
    </cofactor>
</comment>
<dbReference type="GO" id="GO:0020037">
    <property type="term" value="F:heme binding"/>
    <property type="evidence" value="ECO:0007669"/>
    <property type="project" value="InterPro"/>
</dbReference>
<evidence type="ECO:0000256" key="2">
    <source>
        <dbReference type="ARBA" id="ARBA00010617"/>
    </source>
</evidence>
<keyword evidence="3" id="KW-0479">Metal-binding</keyword>
<sequence>MEQSTYVAAGALVLSLLILRWYLSLGPNLDAIPAIGHPGRFTSFITAFRFVLDSQNIIDEGYNKVRLGIHIQSTSTLSPRSSDFPDVIVPVPVSQIPIPIYSIVDVNHAPVSVVQFKGGLFKVPMLDHWLVVATDTHAVEDIRKAPDDVLSFEHALFVFLQTDWTVGPQLRRDPYHTALIRAGLTRSLAALADPLHDELVRAFGEIIPAAGEWTRYPASETLMRVVCQTSNRVFVGAPLCRDADYQELNIQFTLEIVKAAVILKLFPDFLKPLASLAFSNVRSCTRRCARHIAPLVHARRARQRELGDGDAWDKEKPVRTSLPLPFQSFSLSPPH</sequence>
<evidence type="ECO:0000256" key="1">
    <source>
        <dbReference type="ARBA" id="ARBA00001971"/>
    </source>
</evidence>
<feature type="non-terminal residue" evidence="7">
    <location>
        <position position="335"/>
    </location>
</feature>
<dbReference type="OrthoDB" id="3265591at2759"/>
<dbReference type="GO" id="GO:0004497">
    <property type="term" value="F:monooxygenase activity"/>
    <property type="evidence" value="ECO:0007669"/>
    <property type="project" value="InterPro"/>
</dbReference>
<evidence type="ECO:0000313" key="8">
    <source>
        <dbReference type="Proteomes" id="UP000298327"/>
    </source>
</evidence>
<proteinExistence type="inferred from homology"/>
<comment type="similarity">
    <text evidence="2">Belongs to the cytochrome P450 family.</text>
</comment>
<keyword evidence="5" id="KW-0408">Iron</keyword>
<gene>
    <name evidence="7" type="ORF">EVG20_g10484</name>
</gene>
<dbReference type="Gene3D" id="1.10.630.10">
    <property type="entry name" value="Cytochrome P450"/>
    <property type="match status" value="1"/>
</dbReference>
<keyword evidence="8" id="KW-1185">Reference proteome</keyword>
<dbReference type="Proteomes" id="UP000298327">
    <property type="component" value="Unassembled WGS sequence"/>
</dbReference>
<organism evidence="7 8">
    <name type="scientific">Dentipellis fragilis</name>
    <dbReference type="NCBI Taxonomy" id="205917"/>
    <lineage>
        <taxon>Eukaryota</taxon>
        <taxon>Fungi</taxon>
        <taxon>Dikarya</taxon>
        <taxon>Basidiomycota</taxon>
        <taxon>Agaricomycotina</taxon>
        <taxon>Agaricomycetes</taxon>
        <taxon>Russulales</taxon>
        <taxon>Hericiaceae</taxon>
        <taxon>Dentipellis</taxon>
    </lineage>
</organism>
<evidence type="ECO:0000313" key="7">
    <source>
        <dbReference type="EMBL" id="TFY52604.1"/>
    </source>
</evidence>
<evidence type="ECO:0000256" key="5">
    <source>
        <dbReference type="ARBA" id="ARBA00023004"/>
    </source>
</evidence>
<dbReference type="AlphaFoldDB" id="A0A4Y9XQL8"/>
<evidence type="ECO:0008006" key="9">
    <source>
        <dbReference type="Google" id="ProtNLM"/>
    </source>
</evidence>
<dbReference type="EMBL" id="SEOQ01001279">
    <property type="protein sequence ID" value="TFY52604.1"/>
    <property type="molecule type" value="Genomic_DNA"/>
</dbReference>
<dbReference type="InterPro" id="IPR036396">
    <property type="entry name" value="Cyt_P450_sf"/>
</dbReference>
<dbReference type="STRING" id="205917.A0A4Y9XQL8"/>
<comment type="caution">
    <text evidence="7">The sequence shown here is derived from an EMBL/GenBank/DDBJ whole genome shotgun (WGS) entry which is preliminary data.</text>
</comment>